<evidence type="ECO:0000256" key="1">
    <source>
        <dbReference type="SAM" id="MobiDB-lite"/>
    </source>
</evidence>
<dbReference type="RefSeq" id="WP_188578065.1">
    <property type="nucleotide sequence ID" value="NZ_BMCT01000002.1"/>
</dbReference>
<sequence>MSYYARAQRPTADSSQDGSAGSQAAGGVQVRILLTQMAQAFVLQSGLAGRITWLTEHASGFHSAIQQGDRVGLSDSSRHDLIVLRRRVLLDPAVLEITLDMPPTSRI</sequence>
<dbReference type="EMBL" id="BMCT01000002">
    <property type="protein sequence ID" value="GGF60562.1"/>
    <property type="molecule type" value="Genomic_DNA"/>
</dbReference>
<reference evidence="2" key="2">
    <citation type="submission" date="2020-09" db="EMBL/GenBank/DDBJ databases">
        <authorList>
            <person name="Sun Q."/>
            <person name="Sedlacek I."/>
        </authorList>
    </citation>
    <scope>NUCLEOTIDE SEQUENCE</scope>
    <source>
        <strain evidence="2">CCM 7897</strain>
    </source>
</reference>
<reference evidence="2" key="1">
    <citation type="journal article" date="2014" name="Int. J. Syst. Evol. Microbiol.">
        <title>Complete genome sequence of Corynebacterium casei LMG S-19264T (=DSM 44701T), isolated from a smear-ripened cheese.</title>
        <authorList>
            <consortium name="US DOE Joint Genome Institute (JGI-PGF)"/>
            <person name="Walter F."/>
            <person name="Albersmeier A."/>
            <person name="Kalinowski J."/>
            <person name="Ruckert C."/>
        </authorList>
    </citation>
    <scope>NUCLEOTIDE SEQUENCE</scope>
    <source>
        <strain evidence="2">CCM 7897</strain>
    </source>
</reference>
<organism evidence="2 3">
    <name type="scientific">Azorhizobium oxalatiphilum</name>
    <dbReference type="NCBI Taxonomy" id="980631"/>
    <lineage>
        <taxon>Bacteria</taxon>
        <taxon>Pseudomonadati</taxon>
        <taxon>Pseudomonadota</taxon>
        <taxon>Alphaproteobacteria</taxon>
        <taxon>Hyphomicrobiales</taxon>
        <taxon>Xanthobacteraceae</taxon>
        <taxon>Azorhizobium</taxon>
    </lineage>
</organism>
<feature type="compositionally biased region" description="Low complexity" evidence="1">
    <location>
        <begin position="12"/>
        <end position="22"/>
    </location>
</feature>
<keyword evidence="3" id="KW-1185">Reference proteome</keyword>
<evidence type="ECO:0000313" key="2">
    <source>
        <dbReference type="EMBL" id="GGF60562.1"/>
    </source>
</evidence>
<dbReference type="Proteomes" id="UP000606044">
    <property type="component" value="Unassembled WGS sequence"/>
</dbReference>
<proteinExistence type="predicted"/>
<comment type="caution">
    <text evidence="2">The sequence shown here is derived from an EMBL/GenBank/DDBJ whole genome shotgun (WGS) entry which is preliminary data.</text>
</comment>
<name>A0A917BVR4_9HYPH</name>
<accession>A0A917BVR4</accession>
<protein>
    <submittedName>
        <fullName evidence="2">Uncharacterized protein</fullName>
    </submittedName>
</protein>
<feature type="region of interest" description="Disordered" evidence="1">
    <location>
        <begin position="1"/>
        <end position="22"/>
    </location>
</feature>
<evidence type="ECO:0000313" key="3">
    <source>
        <dbReference type="Proteomes" id="UP000606044"/>
    </source>
</evidence>
<dbReference type="AlphaFoldDB" id="A0A917BVR4"/>
<gene>
    <name evidence="2" type="ORF">GCM10007301_20400</name>
</gene>